<dbReference type="SMART" id="SM00448">
    <property type="entry name" value="REC"/>
    <property type="match status" value="1"/>
</dbReference>
<dbReference type="SUPFAM" id="SSF52172">
    <property type="entry name" value="CheY-like"/>
    <property type="match status" value="1"/>
</dbReference>
<dbReference type="Gene3D" id="1.10.287.130">
    <property type="match status" value="1"/>
</dbReference>
<comment type="caution">
    <text evidence="6">Lacks conserved residue(s) required for the propagation of feature annotation.</text>
</comment>
<dbReference type="GO" id="GO:0000155">
    <property type="term" value="F:phosphorelay sensor kinase activity"/>
    <property type="evidence" value="ECO:0007669"/>
    <property type="project" value="InterPro"/>
</dbReference>
<keyword evidence="5" id="KW-0808">Transferase</keyword>
<dbReference type="InterPro" id="IPR029032">
    <property type="entry name" value="AhpD-like"/>
</dbReference>
<dbReference type="Gene3D" id="3.30.450.20">
    <property type="entry name" value="PAS domain"/>
    <property type="match status" value="1"/>
</dbReference>
<dbReference type="SUPFAM" id="SSF52091">
    <property type="entry name" value="SpoIIaa-like"/>
    <property type="match status" value="1"/>
</dbReference>
<evidence type="ECO:0000256" key="6">
    <source>
        <dbReference type="PROSITE-ProRule" id="PRU00169"/>
    </source>
</evidence>
<keyword evidence="5" id="KW-0418">Kinase</keyword>
<dbReference type="Pfam" id="PF00512">
    <property type="entry name" value="HisKA"/>
    <property type="match status" value="1"/>
</dbReference>
<evidence type="ECO:0000256" key="1">
    <source>
        <dbReference type="ARBA" id="ARBA00000085"/>
    </source>
</evidence>
<feature type="domain" description="Response regulatory" evidence="8">
    <location>
        <begin position="596"/>
        <end position="708"/>
    </location>
</feature>
<dbReference type="SMART" id="SM00388">
    <property type="entry name" value="HisKA"/>
    <property type="match status" value="1"/>
</dbReference>
<feature type="domain" description="Histidine kinase" evidence="7">
    <location>
        <begin position="383"/>
        <end position="591"/>
    </location>
</feature>
<evidence type="ECO:0000259" key="8">
    <source>
        <dbReference type="PROSITE" id="PS50110"/>
    </source>
</evidence>
<dbReference type="CDD" id="cd00082">
    <property type="entry name" value="HisKA"/>
    <property type="match status" value="1"/>
</dbReference>
<dbReference type="PROSITE" id="PS50110">
    <property type="entry name" value="RESPONSE_REGULATORY"/>
    <property type="match status" value="1"/>
</dbReference>
<organism evidence="10 11">
    <name type="scientific">Prauserella cavernicola</name>
    <dbReference type="NCBI Taxonomy" id="2800127"/>
    <lineage>
        <taxon>Bacteria</taxon>
        <taxon>Bacillati</taxon>
        <taxon>Actinomycetota</taxon>
        <taxon>Actinomycetes</taxon>
        <taxon>Pseudonocardiales</taxon>
        <taxon>Pseudonocardiaceae</taxon>
        <taxon>Prauserella</taxon>
    </lineage>
</organism>
<dbReference type="InterPro" id="IPR036097">
    <property type="entry name" value="HisK_dim/P_sf"/>
</dbReference>
<dbReference type="InterPro" id="IPR005467">
    <property type="entry name" value="His_kinase_dom"/>
</dbReference>
<evidence type="ECO:0000259" key="9">
    <source>
        <dbReference type="PROSITE" id="PS50801"/>
    </source>
</evidence>
<dbReference type="SUPFAM" id="SSF47384">
    <property type="entry name" value="Homodimeric domain of signal transducing histidine kinase"/>
    <property type="match status" value="1"/>
</dbReference>
<dbReference type="InterPro" id="IPR003661">
    <property type="entry name" value="HisK_dim/P_dom"/>
</dbReference>
<dbReference type="GO" id="GO:0005886">
    <property type="term" value="C:plasma membrane"/>
    <property type="evidence" value="ECO:0007669"/>
    <property type="project" value="UniProtKB-SubCell"/>
</dbReference>
<dbReference type="RefSeq" id="WP_200322349.1">
    <property type="nucleotide sequence ID" value="NZ_JAENJH010000007.1"/>
</dbReference>
<dbReference type="PANTHER" id="PTHR43547">
    <property type="entry name" value="TWO-COMPONENT HISTIDINE KINASE"/>
    <property type="match status" value="1"/>
</dbReference>
<comment type="caution">
    <text evidence="10">The sequence shown here is derived from an EMBL/GenBank/DDBJ whole genome shotgun (WGS) entry which is preliminary data.</text>
</comment>
<dbReference type="PANTHER" id="PTHR43547:SF2">
    <property type="entry name" value="HYBRID SIGNAL TRANSDUCTION HISTIDINE KINASE C"/>
    <property type="match status" value="1"/>
</dbReference>
<dbReference type="InterPro" id="IPR011006">
    <property type="entry name" value="CheY-like_superfamily"/>
</dbReference>
<dbReference type="Gene3D" id="3.30.565.10">
    <property type="entry name" value="Histidine kinase-like ATPase, C-terminal domain"/>
    <property type="match status" value="1"/>
</dbReference>
<dbReference type="Gene3D" id="3.40.50.2300">
    <property type="match status" value="1"/>
</dbReference>
<dbReference type="Pfam" id="PF02518">
    <property type="entry name" value="HATPase_c"/>
    <property type="match status" value="1"/>
</dbReference>
<evidence type="ECO:0000256" key="5">
    <source>
        <dbReference type="ARBA" id="ARBA00022777"/>
    </source>
</evidence>
<dbReference type="CDD" id="cd07043">
    <property type="entry name" value="STAS_anti-anti-sigma_factors"/>
    <property type="match status" value="1"/>
</dbReference>
<dbReference type="Pfam" id="PF00072">
    <property type="entry name" value="Response_reg"/>
    <property type="match status" value="1"/>
</dbReference>
<dbReference type="Gene3D" id="3.30.750.24">
    <property type="entry name" value="STAS domain"/>
    <property type="match status" value="1"/>
</dbReference>
<dbReference type="SMART" id="SM00387">
    <property type="entry name" value="HATPase_c"/>
    <property type="match status" value="1"/>
</dbReference>
<dbReference type="Proteomes" id="UP000635245">
    <property type="component" value="Unassembled WGS sequence"/>
</dbReference>
<dbReference type="EC" id="2.7.13.3" evidence="3"/>
<dbReference type="InterPro" id="IPR036513">
    <property type="entry name" value="STAS_dom_sf"/>
</dbReference>
<dbReference type="SUPFAM" id="SSF55785">
    <property type="entry name" value="PYP-like sensor domain (PAS domain)"/>
    <property type="match status" value="1"/>
</dbReference>
<dbReference type="PROSITE" id="PS50109">
    <property type="entry name" value="HIS_KIN"/>
    <property type="match status" value="1"/>
</dbReference>
<evidence type="ECO:0000256" key="3">
    <source>
        <dbReference type="ARBA" id="ARBA00012438"/>
    </source>
</evidence>
<comment type="subcellular location">
    <subcellularLocation>
        <location evidence="2">Cell membrane</location>
    </subcellularLocation>
</comment>
<protein>
    <recommendedName>
        <fullName evidence="3">histidine kinase</fullName>
        <ecNumber evidence="3">2.7.13.3</ecNumber>
    </recommendedName>
</protein>
<evidence type="ECO:0000256" key="4">
    <source>
        <dbReference type="ARBA" id="ARBA00022553"/>
    </source>
</evidence>
<dbReference type="SUPFAM" id="SSF55874">
    <property type="entry name" value="ATPase domain of HSP90 chaperone/DNA topoisomerase II/histidine kinase"/>
    <property type="match status" value="1"/>
</dbReference>
<sequence length="844" mass="89379">MRSPDTPSGEGVALADEVRRRFGVLPNIFRPVPGLDDPVAGLWAFARSAYLDNPLPSLFKERLVVHLSRFCEVRYCVLRHTCFLLGHGHPAGDPRSPADSVGSVLRLLRRPVPDPVALGESLDRLEAVRSPVVPGIGTELEGDLFDACTVLFLDGHESGRARTAASAALGPRGRDQVMTLLAFVRAAHHWTELHPDLEREPDVAAVLAEHAELARVLCDRADALAVNPRVAYRHTADELRRTRTSLAVVEQRYRWLFASMDTGFSLVERGSSCEQDYRIVVVNPAQALLTGLTPMVGGPARDLLPGAGDELAVRLTRVAESGLPEQFEVELPASGRWLDVQVAAAAAEQGRTFVVAVRDVSERVRAAALQSRREQAQREFVANAAHEFRTPLTTMITAIDTLEGGAVDDPVSRGRFLGHLRREADRLARLSDSLLVLADVEAGPEPQWHKIRLGPILDEIAGELAPAAGVVVTVDAPAGIAAVTNRGLVEIVVANLAANAARHTDRGRITLSAAECDAGVLVEVRDTGEGLGISAEQAVRRFARGGARTADGFGLGLSIAQQAALALGAELGLADGPDGGVHARLLLPRLPHETTRVLLIDGDDAARESLAHALTEHGCAVLEAADGERGLALARENDLDLIVVAELLADGRGSDAIRLLRAAGDGGQRLLALDGSSAHTDALAAGADEVVARDDAPARLVELARTLADAERAVPDADSETGDGVAVGRAVVALGRHGATRVLHVSGDIDAVNAADWRRALIAMIEDSPSDVDGVVIDLSGVTLLSASGIRALAAANDHLRDVPLAIVATGLTRRMLAVIDVDGRLPLTGDLESALVSLPLRRR</sequence>
<dbReference type="InterPro" id="IPR002645">
    <property type="entry name" value="STAS_dom"/>
</dbReference>
<proteinExistence type="predicted"/>
<gene>
    <name evidence="10" type="ORF">JHE00_24890</name>
</gene>
<evidence type="ECO:0000313" key="10">
    <source>
        <dbReference type="EMBL" id="MBK1787575.1"/>
    </source>
</evidence>
<keyword evidence="4" id="KW-0597">Phosphoprotein</keyword>
<feature type="domain" description="STAS" evidence="9">
    <location>
        <begin position="742"/>
        <end position="839"/>
    </location>
</feature>
<keyword evidence="11" id="KW-1185">Reference proteome</keyword>
<dbReference type="CDD" id="cd00156">
    <property type="entry name" value="REC"/>
    <property type="match status" value="1"/>
</dbReference>
<dbReference type="AlphaFoldDB" id="A0A934QVZ0"/>
<dbReference type="SUPFAM" id="SSF69118">
    <property type="entry name" value="AhpD-like"/>
    <property type="match status" value="1"/>
</dbReference>
<dbReference type="InterPro" id="IPR035965">
    <property type="entry name" value="PAS-like_dom_sf"/>
</dbReference>
<comment type="catalytic activity">
    <reaction evidence="1">
        <text>ATP + protein L-histidine = ADP + protein N-phospho-L-histidine.</text>
        <dbReference type="EC" id="2.7.13.3"/>
    </reaction>
</comment>
<evidence type="ECO:0000313" key="11">
    <source>
        <dbReference type="Proteomes" id="UP000635245"/>
    </source>
</evidence>
<dbReference type="PROSITE" id="PS50801">
    <property type="entry name" value="STAS"/>
    <property type="match status" value="1"/>
</dbReference>
<dbReference type="InterPro" id="IPR001789">
    <property type="entry name" value="Sig_transdc_resp-reg_receiver"/>
</dbReference>
<dbReference type="Pfam" id="PF01740">
    <property type="entry name" value="STAS"/>
    <property type="match status" value="1"/>
</dbReference>
<dbReference type="InterPro" id="IPR003594">
    <property type="entry name" value="HATPase_dom"/>
</dbReference>
<dbReference type="EMBL" id="JAENJH010000007">
    <property type="protein sequence ID" value="MBK1787575.1"/>
    <property type="molecule type" value="Genomic_DNA"/>
</dbReference>
<name>A0A934QVZ0_9PSEU</name>
<evidence type="ECO:0000256" key="2">
    <source>
        <dbReference type="ARBA" id="ARBA00004236"/>
    </source>
</evidence>
<reference evidence="10" key="1">
    <citation type="submission" date="2020-12" db="EMBL/GenBank/DDBJ databases">
        <title>Prauserella sp. ASG 168, a novel actinomycete isolated from cave rock.</title>
        <authorList>
            <person name="Suriyachadkun C."/>
        </authorList>
    </citation>
    <scope>NUCLEOTIDE SEQUENCE</scope>
    <source>
        <strain evidence="10">ASG 168</strain>
    </source>
</reference>
<accession>A0A934QVZ0</accession>
<dbReference type="InterPro" id="IPR036890">
    <property type="entry name" value="HATPase_C_sf"/>
</dbReference>
<evidence type="ECO:0000259" key="7">
    <source>
        <dbReference type="PROSITE" id="PS50109"/>
    </source>
</evidence>